<dbReference type="Gene3D" id="3.30.160.60">
    <property type="entry name" value="Classic Zinc Finger"/>
    <property type="match status" value="5"/>
</dbReference>
<accession>A0ABD2XQU2</accession>
<dbReference type="EMBL" id="JBJJXI010000018">
    <property type="protein sequence ID" value="KAL3407126.1"/>
    <property type="molecule type" value="Genomic_DNA"/>
</dbReference>
<dbReference type="InterPro" id="IPR013087">
    <property type="entry name" value="Znf_C2H2_type"/>
</dbReference>
<dbReference type="Pfam" id="PF12874">
    <property type="entry name" value="zf-met"/>
    <property type="match status" value="1"/>
</dbReference>
<dbReference type="Pfam" id="PF00096">
    <property type="entry name" value="zf-C2H2"/>
    <property type="match status" value="3"/>
</dbReference>
<dbReference type="InterPro" id="IPR050826">
    <property type="entry name" value="Krueppel_C2H2_ZnFinger"/>
</dbReference>
<feature type="domain" description="C2H2-type" evidence="7">
    <location>
        <begin position="264"/>
        <end position="292"/>
    </location>
</feature>
<dbReference type="InterPro" id="IPR036236">
    <property type="entry name" value="Znf_C2H2_sf"/>
</dbReference>
<dbReference type="PANTHER" id="PTHR24377">
    <property type="entry name" value="IP01015P-RELATED"/>
    <property type="match status" value="1"/>
</dbReference>
<evidence type="ECO:0000313" key="9">
    <source>
        <dbReference type="Proteomes" id="UP001627154"/>
    </source>
</evidence>
<feature type="domain" description="C2H2-type" evidence="7">
    <location>
        <begin position="177"/>
        <end position="205"/>
    </location>
</feature>
<keyword evidence="3 6" id="KW-0863">Zinc-finger</keyword>
<evidence type="ECO:0000256" key="1">
    <source>
        <dbReference type="ARBA" id="ARBA00022723"/>
    </source>
</evidence>
<feature type="domain" description="C2H2-type" evidence="7">
    <location>
        <begin position="293"/>
        <end position="321"/>
    </location>
</feature>
<feature type="domain" description="C2H2-type" evidence="7">
    <location>
        <begin position="206"/>
        <end position="234"/>
    </location>
</feature>
<dbReference type="PROSITE" id="PS50157">
    <property type="entry name" value="ZINC_FINGER_C2H2_2"/>
    <property type="match status" value="5"/>
</dbReference>
<protein>
    <recommendedName>
        <fullName evidence="7">C2H2-type domain-containing protein</fullName>
    </recommendedName>
</protein>
<keyword evidence="9" id="KW-1185">Reference proteome</keyword>
<dbReference type="FunFam" id="3.30.160.60:FF:000065">
    <property type="entry name" value="B-cell CLL/lymphoma 6, member B"/>
    <property type="match status" value="1"/>
</dbReference>
<reference evidence="8 9" key="1">
    <citation type="journal article" date="2024" name="bioRxiv">
        <title>A reference genome for Trichogramma kaykai: A tiny desert-dwelling parasitoid wasp with competing sex-ratio distorters.</title>
        <authorList>
            <person name="Culotta J."/>
            <person name="Lindsey A.R."/>
        </authorList>
    </citation>
    <scope>NUCLEOTIDE SEQUENCE [LARGE SCALE GENOMIC DNA]</scope>
    <source>
        <strain evidence="8 9">KSX58</strain>
    </source>
</reference>
<dbReference type="GO" id="GO:0008270">
    <property type="term" value="F:zinc ion binding"/>
    <property type="evidence" value="ECO:0007669"/>
    <property type="project" value="UniProtKB-KW"/>
</dbReference>
<evidence type="ECO:0000256" key="5">
    <source>
        <dbReference type="ARBA" id="ARBA00023242"/>
    </source>
</evidence>
<evidence type="ECO:0000256" key="2">
    <source>
        <dbReference type="ARBA" id="ARBA00022737"/>
    </source>
</evidence>
<keyword evidence="2" id="KW-0677">Repeat</keyword>
<organism evidence="8 9">
    <name type="scientific">Trichogramma kaykai</name>
    <dbReference type="NCBI Taxonomy" id="54128"/>
    <lineage>
        <taxon>Eukaryota</taxon>
        <taxon>Metazoa</taxon>
        <taxon>Ecdysozoa</taxon>
        <taxon>Arthropoda</taxon>
        <taxon>Hexapoda</taxon>
        <taxon>Insecta</taxon>
        <taxon>Pterygota</taxon>
        <taxon>Neoptera</taxon>
        <taxon>Endopterygota</taxon>
        <taxon>Hymenoptera</taxon>
        <taxon>Apocrita</taxon>
        <taxon>Proctotrupomorpha</taxon>
        <taxon>Chalcidoidea</taxon>
        <taxon>Trichogrammatidae</taxon>
        <taxon>Trichogramma</taxon>
    </lineage>
</organism>
<dbReference type="SMART" id="SM00355">
    <property type="entry name" value="ZnF_C2H2"/>
    <property type="match status" value="5"/>
</dbReference>
<dbReference type="Proteomes" id="UP001627154">
    <property type="component" value="Unassembled WGS sequence"/>
</dbReference>
<proteinExistence type="predicted"/>
<comment type="caution">
    <text evidence="8">The sequence shown here is derived from an EMBL/GenBank/DDBJ whole genome shotgun (WGS) entry which is preliminary data.</text>
</comment>
<dbReference type="SUPFAM" id="SSF57667">
    <property type="entry name" value="beta-beta-alpha zinc fingers"/>
    <property type="match status" value="3"/>
</dbReference>
<evidence type="ECO:0000256" key="4">
    <source>
        <dbReference type="ARBA" id="ARBA00022833"/>
    </source>
</evidence>
<dbReference type="AlphaFoldDB" id="A0ABD2XQU2"/>
<name>A0ABD2XQU2_9HYME</name>
<dbReference type="PROSITE" id="PS00028">
    <property type="entry name" value="ZINC_FINGER_C2H2_1"/>
    <property type="match status" value="5"/>
</dbReference>
<gene>
    <name evidence="8" type="ORF">TKK_001191</name>
</gene>
<keyword evidence="5" id="KW-0539">Nucleus</keyword>
<evidence type="ECO:0000256" key="6">
    <source>
        <dbReference type="PROSITE-ProRule" id="PRU00042"/>
    </source>
</evidence>
<feature type="domain" description="C2H2-type" evidence="7">
    <location>
        <begin position="235"/>
        <end position="263"/>
    </location>
</feature>
<sequence length="461" mass="53104">MFAAPLSDYSDYLTKRAHKANDNDTMRKVTESAAATTTRGHVRSSMMRLQTIFALALLTLLQLARLGSAKYTPVYVDDRAVMTHVSLSLVLTHIHTNARELYPLTYRRAFYTPTGRARLGPRQDLLRNFQESALSQTIHLDTQDIRRGPPVRIQLLLFATYIILAIVFKIHNRSKLFECEICHKPFGRKFDLNTHINTVHNRSKPFECDICHKSFGHKSTLKSHLNALHDHIKPFECVICHKLFSGRSNLDRHINSVHNQSKPFECNICHNVFGQKSSLKSHINALHDRIKPFECDICHELFGRKFVLHTHINTVHNRSKPFECEQIHARALVYTWALVDLSTLRAMRVKFKINFFLFFSSSSRPISSTRYITHGKKGPESESVESYSRKTKLQIREVHSDKMYVRYFPLSEEMEKEKVSSEEDVKAFMKEEVDATRGSLCTGLSQDAFENAVLLALDELN</sequence>
<keyword evidence="4" id="KW-0862">Zinc</keyword>
<evidence type="ECO:0000256" key="3">
    <source>
        <dbReference type="ARBA" id="ARBA00022771"/>
    </source>
</evidence>
<keyword evidence="1" id="KW-0479">Metal-binding</keyword>
<evidence type="ECO:0000313" key="8">
    <source>
        <dbReference type="EMBL" id="KAL3407126.1"/>
    </source>
</evidence>
<evidence type="ECO:0000259" key="7">
    <source>
        <dbReference type="PROSITE" id="PS50157"/>
    </source>
</evidence>